<dbReference type="Pfam" id="PF00027">
    <property type="entry name" value="cNMP_binding"/>
    <property type="match status" value="1"/>
</dbReference>
<name>A0A1Y1QN92_9GAMM</name>
<accession>A0A1Y1QN92</accession>
<dbReference type="PROSITE" id="PS50042">
    <property type="entry name" value="CNMP_BINDING_3"/>
    <property type="match status" value="1"/>
</dbReference>
<dbReference type="Proteomes" id="UP000192491">
    <property type="component" value="Unassembled WGS sequence"/>
</dbReference>
<dbReference type="SUPFAM" id="SSF51206">
    <property type="entry name" value="cAMP-binding domain-like"/>
    <property type="match status" value="1"/>
</dbReference>
<dbReference type="InterPro" id="IPR014710">
    <property type="entry name" value="RmlC-like_jellyroll"/>
</dbReference>
<evidence type="ECO:0000313" key="3">
    <source>
        <dbReference type="Proteomes" id="UP000192491"/>
    </source>
</evidence>
<dbReference type="AlphaFoldDB" id="A0A1Y1QN92"/>
<dbReference type="Gene3D" id="2.60.120.10">
    <property type="entry name" value="Jelly Rolls"/>
    <property type="match status" value="1"/>
</dbReference>
<feature type="domain" description="Cyclic nucleotide-binding" evidence="1">
    <location>
        <begin position="20"/>
        <end position="90"/>
    </location>
</feature>
<dbReference type="EMBL" id="MTEJ01000131">
    <property type="protein sequence ID" value="OQX09820.1"/>
    <property type="molecule type" value="Genomic_DNA"/>
</dbReference>
<protein>
    <submittedName>
        <fullName evidence="2">Crp/Fnr family transcriptional regulator</fullName>
    </submittedName>
</protein>
<dbReference type="InterPro" id="IPR000595">
    <property type="entry name" value="cNMP-bd_dom"/>
</dbReference>
<evidence type="ECO:0000313" key="2">
    <source>
        <dbReference type="EMBL" id="OQX09820.1"/>
    </source>
</evidence>
<reference evidence="2 3" key="1">
    <citation type="submission" date="2017-01" db="EMBL/GenBank/DDBJ databases">
        <title>Novel large sulfur bacteria in the metagenomes of groundwater-fed chemosynthetic microbial mats in the Lake Huron basin.</title>
        <authorList>
            <person name="Sharrar A.M."/>
            <person name="Flood B.E."/>
            <person name="Bailey J.V."/>
            <person name="Jones D.S."/>
            <person name="Biddanda B."/>
            <person name="Ruberg S.A."/>
            <person name="Marcus D.N."/>
            <person name="Dick G.J."/>
        </authorList>
    </citation>
    <scope>NUCLEOTIDE SEQUENCE [LARGE SCALE GENOMIC DNA]</scope>
    <source>
        <strain evidence="2">A8</strain>
    </source>
</reference>
<dbReference type="CDD" id="cd00038">
    <property type="entry name" value="CAP_ED"/>
    <property type="match status" value="1"/>
</dbReference>
<gene>
    <name evidence="2" type="ORF">BWK73_21820</name>
</gene>
<organism evidence="2 3">
    <name type="scientific">Thiothrix lacustris</name>
    <dbReference type="NCBI Taxonomy" id="525917"/>
    <lineage>
        <taxon>Bacteria</taxon>
        <taxon>Pseudomonadati</taxon>
        <taxon>Pseudomonadota</taxon>
        <taxon>Gammaproteobacteria</taxon>
        <taxon>Thiotrichales</taxon>
        <taxon>Thiotrichaceae</taxon>
        <taxon>Thiothrix</taxon>
    </lineage>
</organism>
<proteinExistence type="predicted"/>
<feature type="non-terminal residue" evidence="2">
    <location>
        <position position="90"/>
    </location>
</feature>
<sequence length="90" mass="10049">MSNIKGKGHCQSCQIRHLSIFAQLPIDRLVEIQVFQPSVVVYAPDETVYHQGDSALNAFTLRKGLIKLTKTLPNGRTQIVRVLRTGDLFG</sequence>
<comment type="caution">
    <text evidence="2">The sequence shown here is derived from an EMBL/GenBank/DDBJ whole genome shotgun (WGS) entry which is preliminary data.</text>
</comment>
<evidence type="ECO:0000259" key="1">
    <source>
        <dbReference type="PROSITE" id="PS50042"/>
    </source>
</evidence>
<dbReference type="InterPro" id="IPR018490">
    <property type="entry name" value="cNMP-bd_dom_sf"/>
</dbReference>